<feature type="transmembrane region" description="Helical" evidence="1">
    <location>
        <begin position="66"/>
        <end position="89"/>
    </location>
</feature>
<dbReference type="Pfam" id="PF03779">
    <property type="entry name" value="SPW"/>
    <property type="match status" value="1"/>
</dbReference>
<keyword evidence="1" id="KW-0472">Membrane</keyword>
<name>M0C4V2_9EURY</name>
<feature type="transmembrane region" description="Helical" evidence="1">
    <location>
        <begin position="12"/>
        <end position="31"/>
    </location>
</feature>
<reference evidence="3 4" key="1">
    <citation type="journal article" date="2014" name="PLoS Genet.">
        <title>Phylogenetically driven sequencing of extremely halophilic archaea reveals strategies for static and dynamic osmo-response.</title>
        <authorList>
            <person name="Becker E.A."/>
            <person name="Seitzer P.M."/>
            <person name="Tritt A."/>
            <person name="Larsen D."/>
            <person name="Krusor M."/>
            <person name="Yao A.I."/>
            <person name="Wu D."/>
            <person name="Madern D."/>
            <person name="Eisen J.A."/>
            <person name="Darling A.E."/>
            <person name="Facciotti M.T."/>
        </authorList>
    </citation>
    <scope>NUCLEOTIDE SEQUENCE [LARGE SCALE GENOMIC DNA]</scope>
    <source>
        <strain evidence="3 4">JCM 13891</strain>
    </source>
</reference>
<evidence type="ECO:0000313" key="3">
    <source>
        <dbReference type="EMBL" id="ELZ17347.1"/>
    </source>
</evidence>
<dbReference type="EMBL" id="AOIS01000045">
    <property type="protein sequence ID" value="ELZ17347.1"/>
    <property type="molecule type" value="Genomic_DNA"/>
</dbReference>
<protein>
    <recommendedName>
        <fullName evidence="2">SPW repeat-containing integral membrane domain-containing protein</fullName>
    </recommendedName>
</protein>
<dbReference type="InterPro" id="IPR005530">
    <property type="entry name" value="SPW"/>
</dbReference>
<dbReference type="eggNOG" id="arCOG09123">
    <property type="taxonomic scope" value="Archaea"/>
</dbReference>
<evidence type="ECO:0000256" key="1">
    <source>
        <dbReference type="SAM" id="Phobius"/>
    </source>
</evidence>
<keyword evidence="1" id="KW-0812">Transmembrane</keyword>
<sequence length="118" mass="11917">MAATTDLTAGGNGLLGCWLIVAPVVFQVPAIGRWNDVLVGATVVLLAGYNYVGAGRRPASTTAAGIVAVLGCWLVVAPFALGLAGPALWSDVFSGTVIAGFGGHDAYVGAESRREPFA</sequence>
<comment type="caution">
    <text evidence="3">The sequence shown here is derived from an EMBL/GenBank/DDBJ whole genome shotgun (WGS) entry which is preliminary data.</text>
</comment>
<feature type="transmembrane region" description="Helical" evidence="1">
    <location>
        <begin position="37"/>
        <end position="54"/>
    </location>
</feature>
<dbReference type="OrthoDB" id="169701at2157"/>
<feature type="domain" description="SPW repeat-containing integral membrane" evidence="2">
    <location>
        <begin position="12"/>
        <end position="102"/>
    </location>
</feature>
<dbReference type="PATRIC" id="fig|1227488.3.peg.2790"/>
<dbReference type="AlphaFoldDB" id="M0C4V2"/>
<keyword evidence="4" id="KW-1185">Reference proteome</keyword>
<gene>
    <name evidence="3" type="ORF">C477_13990</name>
</gene>
<dbReference type="RefSeq" id="WP_008895082.1">
    <property type="nucleotide sequence ID" value="NZ_AOIS01000045.1"/>
</dbReference>
<dbReference type="STRING" id="1227488.C477_13990"/>
<dbReference type="Proteomes" id="UP000011657">
    <property type="component" value="Unassembled WGS sequence"/>
</dbReference>
<evidence type="ECO:0000259" key="2">
    <source>
        <dbReference type="Pfam" id="PF03779"/>
    </source>
</evidence>
<keyword evidence="1" id="KW-1133">Transmembrane helix</keyword>
<organism evidence="3 4">
    <name type="scientific">Haloterrigena salina JCM 13891</name>
    <dbReference type="NCBI Taxonomy" id="1227488"/>
    <lineage>
        <taxon>Archaea</taxon>
        <taxon>Methanobacteriati</taxon>
        <taxon>Methanobacteriota</taxon>
        <taxon>Stenosarchaea group</taxon>
        <taxon>Halobacteria</taxon>
        <taxon>Halobacteriales</taxon>
        <taxon>Natrialbaceae</taxon>
        <taxon>Haloterrigena</taxon>
    </lineage>
</organism>
<evidence type="ECO:0000313" key="4">
    <source>
        <dbReference type="Proteomes" id="UP000011657"/>
    </source>
</evidence>
<accession>M0C4V2</accession>
<proteinExistence type="predicted"/>